<dbReference type="Proteomes" id="UP000815677">
    <property type="component" value="Unassembled WGS sequence"/>
</dbReference>
<sequence>MSTKFLEPPFTQPSLEPEALGAALVTAEPAETPKSDASAASNSEDPFDGVPMGFLKDYVFLQKQYDNECTSNKKLFADYRMVADKDDDILRELIQIEARISEAKEQLADTRAASEQQAKEQREKVHSLRQRMADLTCGTRMADDENARLRSRTLIIERKLQREQTLLADARAALVRVQSNIPSSLHPLQRLLCATKWANTALDDGPAFAELPALSNTTDEEGEEDEVEENE</sequence>
<gene>
    <name evidence="3" type="ORF">MCHLO_04301</name>
</gene>
<accession>A0ABQ0L6P2</accession>
<feature type="region of interest" description="Disordered" evidence="2">
    <location>
        <begin position="25"/>
        <end position="46"/>
    </location>
</feature>
<feature type="coiled-coil region" evidence="1">
    <location>
        <begin position="86"/>
        <end position="131"/>
    </location>
</feature>
<reference evidence="3" key="1">
    <citation type="submission" date="2014-09" db="EMBL/GenBank/DDBJ databases">
        <title>Genome sequence of the luminous mushroom Mycena chlorophos for searching fungal bioluminescence genes.</title>
        <authorList>
            <person name="Tanaka Y."/>
            <person name="Kasuga D."/>
            <person name="Oba Y."/>
            <person name="Hase S."/>
            <person name="Sato K."/>
            <person name="Oba Y."/>
            <person name="Sakakibara Y."/>
        </authorList>
    </citation>
    <scope>NUCLEOTIDE SEQUENCE</scope>
</reference>
<evidence type="ECO:0000313" key="4">
    <source>
        <dbReference type="Proteomes" id="UP000815677"/>
    </source>
</evidence>
<evidence type="ECO:0000256" key="2">
    <source>
        <dbReference type="SAM" id="MobiDB-lite"/>
    </source>
</evidence>
<keyword evidence="1" id="KW-0175">Coiled coil</keyword>
<proteinExistence type="predicted"/>
<evidence type="ECO:0000256" key="1">
    <source>
        <dbReference type="SAM" id="Coils"/>
    </source>
</evidence>
<keyword evidence="4" id="KW-1185">Reference proteome</keyword>
<feature type="region of interest" description="Disordered" evidence="2">
    <location>
        <begin position="208"/>
        <end position="231"/>
    </location>
</feature>
<feature type="compositionally biased region" description="Acidic residues" evidence="2">
    <location>
        <begin position="218"/>
        <end position="231"/>
    </location>
</feature>
<protein>
    <submittedName>
        <fullName evidence="3">Uncharacterized protein</fullName>
    </submittedName>
</protein>
<name>A0ABQ0L6P2_MYCCL</name>
<organism evidence="3 4">
    <name type="scientific">Mycena chlorophos</name>
    <name type="common">Agaric fungus</name>
    <name type="synonym">Agaricus chlorophos</name>
    <dbReference type="NCBI Taxonomy" id="658473"/>
    <lineage>
        <taxon>Eukaryota</taxon>
        <taxon>Fungi</taxon>
        <taxon>Dikarya</taxon>
        <taxon>Basidiomycota</taxon>
        <taxon>Agaricomycotina</taxon>
        <taxon>Agaricomycetes</taxon>
        <taxon>Agaricomycetidae</taxon>
        <taxon>Agaricales</taxon>
        <taxon>Marasmiineae</taxon>
        <taxon>Mycenaceae</taxon>
        <taxon>Mycena</taxon>
    </lineage>
</organism>
<dbReference type="EMBL" id="DF842799">
    <property type="protein sequence ID" value="GAT46802.1"/>
    <property type="molecule type" value="Genomic_DNA"/>
</dbReference>
<evidence type="ECO:0000313" key="3">
    <source>
        <dbReference type="EMBL" id="GAT46802.1"/>
    </source>
</evidence>